<dbReference type="KEGG" id="kbi:30206089"/>
<organism evidence="2">
    <name type="scientific">Kwoniella bestiolae CBS 10118</name>
    <dbReference type="NCBI Taxonomy" id="1296100"/>
    <lineage>
        <taxon>Eukaryota</taxon>
        <taxon>Fungi</taxon>
        <taxon>Dikarya</taxon>
        <taxon>Basidiomycota</taxon>
        <taxon>Agaricomycotina</taxon>
        <taxon>Tremellomycetes</taxon>
        <taxon>Tremellales</taxon>
        <taxon>Cryptococcaceae</taxon>
        <taxon>Kwoniella</taxon>
    </lineage>
</organism>
<dbReference type="GeneID" id="30206089"/>
<reference evidence="3" key="4">
    <citation type="submission" date="2024-02" db="EMBL/GenBank/DDBJ databases">
        <title>Comparative genomics of Cryptococcus and Kwoniella reveals pathogenesis evolution and contrasting modes of karyotype evolution via chromosome fusion or intercentromeric recombination.</title>
        <authorList>
            <person name="Coelho M.A."/>
            <person name="David-Palma M."/>
            <person name="Shea T."/>
            <person name="Bowers K."/>
            <person name="McGinley-Smith S."/>
            <person name="Mohammad A.W."/>
            <person name="Gnirke A."/>
            <person name="Yurkov A.M."/>
            <person name="Nowrousian M."/>
            <person name="Sun S."/>
            <person name="Cuomo C.A."/>
            <person name="Heitman J."/>
        </authorList>
    </citation>
    <scope>NUCLEOTIDE SEQUENCE</scope>
    <source>
        <strain evidence="3">CBS 10118</strain>
    </source>
</reference>
<evidence type="ECO:0000313" key="3">
    <source>
        <dbReference type="EMBL" id="WVW81003.1"/>
    </source>
</evidence>
<sequence>MTGDQSYDQLCNLDFDFSFNTLNAESTPHVARSGANTETNTTVASPSGNAEEVGPFKFENAFGPDDHVSHPGDTQIGGSLTKCNEESSTATLGIAGENSQGYFVEGAEAGSFLETPHESVLAASQRSMGTFRENLKGKSDLKGRRGIALNKLKLQFSRLETQMESLATENMRLSSLTYTQARRIEDLEAELNRAQSGGTRSSHADLT</sequence>
<gene>
    <name evidence="2" type="ORF">I302_01690</name>
    <name evidence="3" type="ORF">I302_102994</name>
</gene>
<name>A0A1B9GGT9_9TREE</name>
<feature type="compositionally biased region" description="Polar residues" evidence="1">
    <location>
        <begin position="34"/>
        <end position="48"/>
    </location>
</feature>
<protein>
    <submittedName>
        <fullName evidence="2">Uncharacterized protein</fullName>
    </submittedName>
</protein>
<dbReference type="AlphaFoldDB" id="A0A1B9GGT9"/>
<feature type="region of interest" description="Disordered" evidence="1">
    <location>
        <begin position="29"/>
        <end position="50"/>
    </location>
</feature>
<dbReference type="VEuPathDB" id="FungiDB:I302_01690"/>
<accession>A0A1B9GGT9</accession>
<evidence type="ECO:0000256" key="1">
    <source>
        <dbReference type="SAM" id="MobiDB-lite"/>
    </source>
</evidence>
<dbReference type="RefSeq" id="XP_019051241.1">
    <property type="nucleotide sequence ID" value="XM_019188363.1"/>
</dbReference>
<dbReference type="EMBL" id="KI894018">
    <property type="protein sequence ID" value="OCF30171.1"/>
    <property type="molecule type" value="Genomic_DNA"/>
</dbReference>
<dbReference type="EMBL" id="CP144541">
    <property type="protein sequence ID" value="WVW81003.1"/>
    <property type="molecule type" value="Genomic_DNA"/>
</dbReference>
<reference evidence="3" key="2">
    <citation type="submission" date="2013-07" db="EMBL/GenBank/DDBJ databases">
        <authorList>
            <consortium name="The Broad Institute Genome Sequencing Platform"/>
            <person name="Cuomo C."/>
            <person name="Litvintseva A."/>
            <person name="Chen Y."/>
            <person name="Heitman J."/>
            <person name="Sun S."/>
            <person name="Springer D."/>
            <person name="Dromer F."/>
            <person name="Young S.K."/>
            <person name="Zeng Q."/>
            <person name="Gargeya S."/>
            <person name="Fitzgerald M."/>
            <person name="Abouelleil A."/>
            <person name="Alvarado L."/>
            <person name="Berlin A.M."/>
            <person name="Chapman S.B."/>
            <person name="Dewar J."/>
            <person name="Goldberg J."/>
            <person name="Griggs A."/>
            <person name="Gujja S."/>
            <person name="Hansen M."/>
            <person name="Howarth C."/>
            <person name="Imamovic A."/>
            <person name="Larimer J."/>
            <person name="McCowan C."/>
            <person name="Murphy C."/>
            <person name="Pearson M."/>
            <person name="Priest M."/>
            <person name="Roberts A."/>
            <person name="Saif S."/>
            <person name="Shea T."/>
            <person name="Sykes S."/>
            <person name="Wortman J."/>
            <person name="Nusbaum C."/>
            <person name="Birren B."/>
        </authorList>
    </citation>
    <scope>NUCLEOTIDE SEQUENCE</scope>
    <source>
        <strain evidence="3">CBS 10118</strain>
    </source>
</reference>
<proteinExistence type="predicted"/>
<evidence type="ECO:0000313" key="4">
    <source>
        <dbReference type="Proteomes" id="UP000092730"/>
    </source>
</evidence>
<keyword evidence="4" id="KW-1185">Reference proteome</keyword>
<reference evidence="2" key="3">
    <citation type="submission" date="2014-01" db="EMBL/GenBank/DDBJ databases">
        <title>Evolution of pathogenesis and genome organization in the Tremellales.</title>
        <authorList>
            <person name="Cuomo C."/>
            <person name="Litvintseva A."/>
            <person name="Heitman J."/>
            <person name="Chen Y."/>
            <person name="Sun S."/>
            <person name="Springer D."/>
            <person name="Dromer F."/>
            <person name="Young S."/>
            <person name="Zeng Q."/>
            <person name="Chapman S."/>
            <person name="Gujja S."/>
            <person name="Saif S."/>
            <person name="Birren B."/>
        </authorList>
    </citation>
    <scope>NUCLEOTIDE SEQUENCE</scope>
    <source>
        <strain evidence="2">CBS 10118</strain>
    </source>
</reference>
<reference evidence="2" key="1">
    <citation type="submission" date="2013-07" db="EMBL/GenBank/DDBJ databases">
        <title>The Genome Sequence of Cryptococcus bestiolae CBS10118.</title>
        <authorList>
            <consortium name="The Broad Institute Genome Sequencing Platform"/>
            <person name="Cuomo C."/>
            <person name="Litvintseva A."/>
            <person name="Chen Y."/>
            <person name="Heitman J."/>
            <person name="Sun S."/>
            <person name="Springer D."/>
            <person name="Dromer F."/>
            <person name="Young S.K."/>
            <person name="Zeng Q."/>
            <person name="Gargeya S."/>
            <person name="Fitzgerald M."/>
            <person name="Abouelleil A."/>
            <person name="Alvarado L."/>
            <person name="Berlin A.M."/>
            <person name="Chapman S.B."/>
            <person name="Dewar J."/>
            <person name="Goldberg J."/>
            <person name="Griggs A."/>
            <person name="Gujja S."/>
            <person name="Hansen M."/>
            <person name="Howarth C."/>
            <person name="Imamovic A."/>
            <person name="Larimer J."/>
            <person name="McCowan C."/>
            <person name="Murphy C."/>
            <person name="Pearson M."/>
            <person name="Priest M."/>
            <person name="Roberts A."/>
            <person name="Saif S."/>
            <person name="Shea T."/>
            <person name="Sykes S."/>
            <person name="Wortman J."/>
            <person name="Nusbaum C."/>
            <person name="Birren B."/>
        </authorList>
    </citation>
    <scope>NUCLEOTIDE SEQUENCE [LARGE SCALE GENOMIC DNA]</scope>
    <source>
        <strain evidence="2">CBS 10118</strain>
    </source>
</reference>
<dbReference type="Proteomes" id="UP000092730">
    <property type="component" value="Chromosome 1"/>
</dbReference>
<evidence type="ECO:0000313" key="2">
    <source>
        <dbReference type="EMBL" id="OCF30171.1"/>
    </source>
</evidence>